<dbReference type="SMART" id="SM00906">
    <property type="entry name" value="Fungal_trans"/>
    <property type="match status" value="1"/>
</dbReference>
<name>U4L2H5_PYROM</name>
<dbReference type="PROSITE" id="PS00463">
    <property type="entry name" value="ZN2_CY6_FUNGAL_1"/>
    <property type="match status" value="1"/>
</dbReference>
<dbReference type="InterPro" id="IPR051127">
    <property type="entry name" value="Fungal_SecMet_Regulators"/>
</dbReference>
<dbReference type="SMART" id="SM00066">
    <property type="entry name" value="GAL4"/>
    <property type="match status" value="1"/>
</dbReference>
<organism evidence="8 9">
    <name type="scientific">Pyronema omphalodes (strain CBS 100304)</name>
    <name type="common">Pyronema confluens</name>
    <dbReference type="NCBI Taxonomy" id="1076935"/>
    <lineage>
        <taxon>Eukaryota</taxon>
        <taxon>Fungi</taxon>
        <taxon>Dikarya</taxon>
        <taxon>Ascomycota</taxon>
        <taxon>Pezizomycotina</taxon>
        <taxon>Pezizomycetes</taxon>
        <taxon>Pezizales</taxon>
        <taxon>Pyronemataceae</taxon>
        <taxon>Pyronema</taxon>
    </lineage>
</organism>
<keyword evidence="2" id="KW-0805">Transcription regulation</keyword>
<dbReference type="InterPro" id="IPR036864">
    <property type="entry name" value="Zn2-C6_fun-type_DNA-bd_sf"/>
</dbReference>
<feature type="compositionally biased region" description="Low complexity" evidence="6">
    <location>
        <begin position="25"/>
        <end position="35"/>
    </location>
</feature>
<dbReference type="AlphaFoldDB" id="U4L2H5"/>
<dbReference type="InterPro" id="IPR007219">
    <property type="entry name" value="XnlR_reg_dom"/>
</dbReference>
<sequence>MQSTTTPTPGQLSQQVPQPTQVHLSQTSQASQGPQGQPPQPSPVSPNEARSARRRVAASARKRIANACLACKSRKQKCDGQQPCNICSRRGAACIYVEQPARNTKGSRRRESNVNGDGGAEGSVVADDEGGVTPTGGNGQQNLNQQQQQQQGQGLNPAARTTRSPSTPGQSQNNNQHILSIRSERLDSVASSDHTDPQFAYPTPTNPTTQSLASGTEASDELDTDDDKIEAPVDHRTRMLSDPSGRLLYIGETGSLSFLARVRKLAKDALGPSSFTSDSAQFSIADKPIIRSHHLPSTHASLPPYEVASTLIDLFFTHVNSVYYVLDRSEMEEIVTVVYAGQLLHATITARNRDIGFVNAVCAIGTFFLCPSGGQQEQQQAQQDGMLYFDVARSMLEDVYESADFWSIRLLLLFALYMQYAAKRNAAWTYVGLAIRIAESLGLHRIWSIELSEKPLEERRRRLVFWSLYVLDRFTGCSLGRPLAIEDENCNDPVFSTTAYTGDDLLDNQCSTEQGQEQHQVHLLAANVRLHVIVGHIVKAVYLRRSISRDVAEGLSEELKAWWKSLPPCAALKHGSGEQVVALHMSYLHAVTLLTRPFLQKVVEASIEEAAQEGCKCKRRGSGKSNAKRKMVRYAAACVLVAERTVSLAHRMRRKGGLPRNDAALIYYIFTSGLVLMFSALPQIISPRSSCGPSGEDDITKFRSRTPSLLSLMSDFASVETCTAKRYHSILSQFSDALIEGRERKLKMAAQQQKMEEEMMMMEEKTNGKEAERDLLDELQAMAAEYGGGWMGMGSRMGSPEPGLHSAAVGAQGHGQGMAMAGQGQASRENEAARVLVSVAGGQTQIQTPVPSALDPNAMISPGSHMDHPSPFTISVSHDTQHGVQAPHVHGAPTPHMGYQDQGVIKEDTEMMEMSGLAGDFSSFYGWLESGFVENQTIPWEFSWDAPPSNYFHSSRMSPGT</sequence>
<dbReference type="SUPFAM" id="SSF57701">
    <property type="entry name" value="Zn2/Cys6 DNA-binding domain"/>
    <property type="match status" value="1"/>
</dbReference>
<evidence type="ECO:0000259" key="7">
    <source>
        <dbReference type="PROSITE" id="PS50048"/>
    </source>
</evidence>
<evidence type="ECO:0000313" key="8">
    <source>
        <dbReference type="EMBL" id="CCX10506.1"/>
    </source>
</evidence>
<protein>
    <submittedName>
        <fullName evidence="8">Similar to Uncharacterized transcriptional regulatory protein C3C7.04 acc. no. O14130</fullName>
    </submittedName>
</protein>
<dbReference type="Pfam" id="PF00172">
    <property type="entry name" value="Zn_clus"/>
    <property type="match status" value="1"/>
</dbReference>
<dbReference type="InterPro" id="IPR001138">
    <property type="entry name" value="Zn2Cys6_DnaBD"/>
</dbReference>
<keyword evidence="9" id="KW-1185">Reference proteome</keyword>
<dbReference type="CDD" id="cd00067">
    <property type="entry name" value="GAL4"/>
    <property type="match status" value="1"/>
</dbReference>
<dbReference type="Proteomes" id="UP000018144">
    <property type="component" value="Unassembled WGS sequence"/>
</dbReference>
<evidence type="ECO:0000256" key="1">
    <source>
        <dbReference type="ARBA" id="ARBA00022723"/>
    </source>
</evidence>
<dbReference type="OMA" id="RIWSIEL"/>
<evidence type="ECO:0000256" key="2">
    <source>
        <dbReference type="ARBA" id="ARBA00023015"/>
    </source>
</evidence>
<evidence type="ECO:0000256" key="4">
    <source>
        <dbReference type="ARBA" id="ARBA00023242"/>
    </source>
</evidence>
<feature type="compositionally biased region" description="Polar residues" evidence="6">
    <location>
        <begin position="1"/>
        <end position="24"/>
    </location>
</feature>
<feature type="compositionally biased region" description="Polar residues" evidence="6">
    <location>
        <begin position="159"/>
        <end position="178"/>
    </location>
</feature>
<dbReference type="GO" id="GO:0000435">
    <property type="term" value="P:positive regulation of transcription from RNA polymerase II promoter by galactose"/>
    <property type="evidence" value="ECO:0007669"/>
    <property type="project" value="TreeGrafter"/>
</dbReference>
<feature type="region of interest" description="Disordered" evidence="6">
    <location>
        <begin position="1"/>
        <end position="59"/>
    </location>
</feature>
<evidence type="ECO:0000256" key="6">
    <source>
        <dbReference type="SAM" id="MobiDB-lite"/>
    </source>
</evidence>
<keyword evidence="4" id="KW-0539">Nucleus</keyword>
<dbReference type="PANTHER" id="PTHR47424:SF9">
    <property type="entry name" value="TAH-2"/>
    <property type="match status" value="1"/>
</dbReference>
<dbReference type="Gene3D" id="4.10.240.10">
    <property type="entry name" value="Zn(2)-C6 fungal-type DNA-binding domain"/>
    <property type="match status" value="1"/>
</dbReference>
<feature type="region of interest" description="Disordered" evidence="6">
    <location>
        <begin position="102"/>
        <end position="230"/>
    </location>
</feature>
<keyword evidence="3" id="KW-0804">Transcription</keyword>
<keyword evidence="5" id="KW-0175">Coiled coil</keyword>
<evidence type="ECO:0000256" key="3">
    <source>
        <dbReference type="ARBA" id="ARBA00023163"/>
    </source>
</evidence>
<gene>
    <name evidence="8" type="ORF">PCON_10100</name>
</gene>
<dbReference type="GO" id="GO:0008270">
    <property type="term" value="F:zinc ion binding"/>
    <property type="evidence" value="ECO:0007669"/>
    <property type="project" value="InterPro"/>
</dbReference>
<dbReference type="PROSITE" id="PS50048">
    <property type="entry name" value="ZN2_CY6_FUNGAL_2"/>
    <property type="match status" value="1"/>
</dbReference>
<feature type="coiled-coil region" evidence="5">
    <location>
        <begin position="745"/>
        <end position="772"/>
    </location>
</feature>
<proteinExistence type="predicted"/>
<dbReference type="GO" id="GO:0005634">
    <property type="term" value="C:nucleus"/>
    <property type="evidence" value="ECO:0007669"/>
    <property type="project" value="TreeGrafter"/>
</dbReference>
<evidence type="ECO:0000256" key="5">
    <source>
        <dbReference type="SAM" id="Coils"/>
    </source>
</evidence>
<feature type="domain" description="Zn(2)-C6 fungal-type" evidence="7">
    <location>
        <begin position="67"/>
        <end position="96"/>
    </location>
</feature>
<reference evidence="8 9" key="1">
    <citation type="journal article" date="2013" name="PLoS Genet.">
        <title>The genome and development-dependent transcriptomes of Pyronema confluens: a window into fungal evolution.</title>
        <authorList>
            <person name="Traeger S."/>
            <person name="Altegoer F."/>
            <person name="Freitag M."/>
            <person name="Gabaldon T."/>
            <person name="Kempken F."/>
            <person name="Kumar A."/>
            <person name="Marcet-Houben M."/>
            <person name="Poggeler S."/>
            <person name="Stajich J.E."/>
            <person name="Nowrousian M."/>
        </authorList>
    </citation>
    <scope>NUCLEOTIDE SEQUENCE [LARGE SCALE GENOMIC DNA]</scope>
    <source>
        <strain evidence="9">CBS 100304</strain>
        <tissue evidence="8">Vegetative mycelium</tissue>
    </source>
</reference>
<dbReference type="EMBL" id="HF935545">
    <property type="protein sequence ID" value="CCX10506.1"/>
    <property type="molecule type" value="Genomic_DNA"/>
</dbReference>
<dbReference type="OrthoDB" id="4064873at2759"/>
<feature type="compositionally biased region" description="Low complexity" evidence="6">
    <location>
        <begin position="140"/>
        <end position="156"/>
    </location>
</feature>
<dbReference type="GO" id="GO:0000978">
    <property type="term" value="F:RNA polymerase II cis-regulatory region sequence-specific DNA binding"/>
    <property type="evidence" value="ECO:0007669"/>
    <property type="project" value="TreeGrafter"/>
</dbReference>
<dbReference type="STRING" id="1076935.U4L2H5"/>
<dbReference type="CDD" id="cd12148">
    <property type="entry name" value="fungal_TF_MHR"/>
    <property type="match status" value="1"/>
</dbReference>
<accession>U4L2H5</accession>
<dbReference type="eggNOG" id="ENOG502RYTT">
    <property type="taxonomic scope" value="Eukaryota"/>
</dbReference>
<dbReference type="Pfam" id="PF04082">
    <property type="entry name" value="Fungal_trans"/>
    <property type="match status" value="1"/>
</dbReference>
<feature type="compositionally biased region" description="Polar residues" evidence="6">
    <location>
        <begin position="206"/>
        <end position="217"/>
    </location>
</feature>
<feature type="compositionally biased region" description="Acidic residues" evidence="6">
    <location>
        <begin position="218"/>
        <end position="228"/>
    </location>
</feature>
<evidence type="ECO:0000313" key="9">
    <source>
        <dbReference type="Proteomes" id="UP000018144"/>
    </source>
</evidence>
<dbReference type="GO" id="GO:0000981">
    <property type="term" value="F:DNA-binding transcription factor activity, RNA polymerase II-specific"/>
    <property type="evidence" value="ECO:0007669"/>
    <property type="project" value="InterPro"/>
</dbReference>
<keyword evidence="1" id="KW-0479">Metal-binding</keyword>
<dbReference type="GO" id="GO:0006351">
    <property type="term" value="P:DNA-templated transcription"/>
    <property type="evidence" value="ECO:0007669"/>
    <property type="project" value="InterPro"/>
</dbReference>
<dbReference type="PANTHER" id="PTHR47424">
    <property type="entry name" value="REGULATORY PROTEIN GAL4"/>
    <property type="match status" value="1"/>
</dbReference>